<dbReference type="Pfam" id="PF12833">
    <property type="entry name" value="HTH_18"/>
    <property type="match status" value="1"/>
</dbReference>
<dbReference type="InterPro" id="IPR018060">
    <property type="entry name" value="HTH_AraC"/>
</dbReference>
<dbReference type="Proteomes" id="UP000252797">
    <property type="component" value="Unassembled WGS sequence"/>
</dbReference>
<dbReference type="Gene3D" id="1.10.10.60">
    <property type="entry name" value="Homeodomain-like"/>
    <property type="match status" value="2"/>
</dbReference>
<evidence type="ECO:0000259" key="4">
    <source>
        <dbReference type="PROSITE" id="PS01124"/>
    </source>
</evidence>
<dbReference type="EMBL" id="LEPB01000004">
    <property type="protein sequence ID" value="RCA11556.1"/>
    <property type="molecule type" value="Genomic_DNA"/>
</dbReference>
<dbReference type="PANTHER" id="PTHR43280:SF2">
    <property type="entry name" value="HTH-TYPE TRANSCRIPTIONAL REGULATOR EXSA"/>
    <property type="match status" value="1"/>
</dbReference>
<dbReference type="SMART" id="SM00342">
    <property type="entry name" value="HTH_ARAC"/>
    <property type="match status" value="1"/>
</dbReference>
<dbReference type="AlphaFoldDB" id="A0A367CGD5"/>
<reference evidence="5 6" key="1">
    <citation type="submission" date="2015-06" db="EMBL/GenBank/DDBJ databases">
        <title>The Genome Sequence of Enterococcus durans 4EA1.</title>
        <authorList>
            <consortium name="The Broad Institute Genomics Platform"/>
            <consortium name="The Broad Institute Genome Sequencing Center for Infectious Disease"/>
            <person name="Earl A.M."/>
            <person name="Van Tyne D."/>
            <person name="Lebreton F."/>
            <person name="Saavedra J.T."/>
            <person name="Gilmore M.S."/>
            <person name="Manson Mcguire A."/>
            <person name="Clock S."/>
            <person name="Crupain M."/>
            <person name="Rangan U."/>
            <person name="Young S."/>
            <person name="Abouelleil A."/>
            <person name="Cao P."/>
            <person name="Chapman S.B."/>
            <person name="Griggs A."/>
            <person name="Priest M."/>
            <person name="Shea T."/>
            <person name="Wortman J."/>
            <person name="Nusbaum C."/>
            <person name="Birren B."/>
        </authorList>
    </citation>
    <scope>NUCLEOTIDE SEQUENCE [LARGE SCALE GENOMIC DNA]</scope>
    <source>
        <strain evidence="5 6">4EA1</strain>
    </source>
</reference>
<feature type="domain" description="HTH araC/xylS-type" evidence="4">
    <location>
        <begin position="310"/>
        <end position="408"/>
    </location>
</feature>
<protein>
    <recommendedName>
        <fullName evidence="4">HTH araC/xylS-type domain-containing protein</fullName>
    </recommendedName>
</protein>
<evidence type="ECO:0000256" key="2">
    <source>
        <dbReference type="ARBA" id="ARBA00023125"/>
    </source>
</evidence>
<evidence type="ECO:0000313" key="5">
    <source>
        <dbReference type="EMBL" id="RCA11556.1"/>
    </source>
</evidence>
<comment type="caution">
    <text evidence="5">The sequence shown here is derived from an EMBL/GenBank/DDBJ whole genome shotgun (WGS) entry which is preliminary data.</text>
</comment>
<evidence type="ECO:0000256" key="1">
    <source>
        <dbReference type="ARBA" id="ARBA00023015"/>
    </source>
</evidence>
<dbReference type="PROSITE" id="PS01124">
    <property type="entry name" value="HTH_ARAC_FAMILY_2"/>
    <property type="match status" value="1"/>
</dbReference>
<gene>
    <name evidence="5" type="ORF">EA71_02321</name>
</gene>
<evidence type="ECO:0000313" key="6">
    <source>
        <dbReference type="Proteomes" id="UP000252797"/>
    </source>
</evidence>
<dbReference type="SUPFAM" id="SSF46689">
    <property type="entry name" value="Homeodomain-like"/>
    <property type="match status" value="2"/>
</dbReference>
<accession>A0A367CGD5</accession>
<proteinExistence type="predicted"/>
<dbReference type="PANTHER" id="PTHR43280">
    <property type="entry name" value="ARAC-FAMILY TRANSCRIPTIONAL REGULATOR"/>
    <property type="match status" value="1"/>
</dbReference>
<evidence type="ECO:0000256" key="3">
    <source>
        <dbReference type="ARBA" id="ARBA00023163"/>
    </source>
</evidence>
<keyword evidence="1" id="KW-0805">Transcription regulation</keyword>
<dbReference type="InterPro" id="IPR009057">
    <property type="entry name" value="Homeodomain-like_sf"/>
</dbReference>
<name>A0A367CGD5_9ENTE</name>
<keyword evidence="2" id="KW-0238">DNA-binding</keyword>
<organism evidence="5 6">
    <name type="scientific">Enterococcus durans</name>
    <dbReference type="NCBI Taxonomy" id="53345"/>
    <lineage>
        <taxon>Bacteria</taxon>
        <taxon>Bacillati</taxon>
        <taxon>Bacillota</taxon>
        <taxon>Bacilli</taxon>
        <taxon>Lactobacillales</taxon>
        <taxon>Enterococcaceae</taxon>
        <taxon>Enterococcus</taxon>
    </lineage>
</organism>
<dbReference type="RefSeq" id="WP_113846172.1">
    <property type="nucleotide sequence ID" value="NZ_JADPAK010000003.1"/>
</dbReference>
<dbReference type="GO" id="GO:0043565">
    <property type="term" value="F:sequence-specific DNA binding"/>
    <property type="evidence" value="ECO:0007669"/>
    <property type="project" value="InterPro"/>
</dbReference>
<sequence length="410" mass="47342">MSNEVNDKLEYLLDLSNFLLEILGINIYFTDESYHIKHNNSNGNILNPRYKSNSALIKSLMNNRFGSFEKKPIIYQTAFSEYFIIYRVEGFGNIILGPVRTKKITHVEVRSLLYDNNIFSDHTQFFTYYDSIKVIATEQLLSVIKYLNYQIFEVKLSDNCILDDFIFSTNYETELLSYEKVLINVRSNLDFHHDIKNEHELLNAIKIGRKELIPKYLDKISSQNNGVLSKKSLLRSIKNQGISAITLGTRAALEGGLNQEIAFIISDKYIQRMEDMNDTVAVAINVQDALYKLADEVGKSKTVGYSKKIIDAQHYIYSHIFEEISIHSVADYLNLSCSYFSKILKKEVGETVHRYILRVKIDEAKNLIEHIDLPISEIGMLLNFSDQSHFTKIFKVFTGITPKIYKSLLR</sequence>
<dbReference type="GO" id="GO:0003700">
    <property type="term" value="F:DNA-binding transcription factor activity"/>
    <property type="evidence" value="ECO:0007669"/>
    <property type="project" value="InterPro"/>
</dbReference>
<keyword evidence="3" id="KW-0804">Transcription</keyword>